<dbReference type="Gene3D" id="3.20.20.80">
    <property type="entry name" value="Glycosidases"/>
    <property type="match status" value="1"/>
</dbReference>
<dbReference type="GO" id="GO:0016798">
    <property type="term" value="F:hydrolase activity, acting on glycosyl bonds"/>
    <property type="evidence" value="ECO:0007669"/>
    <property type="project" value="UniProtKB-KW"/>
</dbReference>
<gene>
    <name evidence="6" type="ORF">DC3_45230</name>
</gene>
<protein>
    <recommendedName>
        <fullName evidence="5">Glycosyl hydrolases family 39 N-terminal catalytic domain-containing protein</fullName>
    </recommendedName>
</protein>
<evidence type="ECO:0000313" key="7">
    <source>
        <dbReference type="Proteomes" id="UP000321306"/>
    </source>
</evidence>
<dbReference type="AlphaFoldDB" id="A0A511N8S8"/>
<name>A0A511N8S8_DEIC1</name>
<evidence type="ECO:0000313" key="6">
    <source>
        <dbReference type="EMBL" id="GEM48888.1"/>
    </source>
</evidence>
<sequence length="427" mass="47646">MPRKPLNPIKTAAVSLGLLLSSMSLAQAVTFQLENAGTTLHPDQVRGYNFGNFMNVVEFLKDFQNLQPAVIRFPAGNIGDERNFLEADFAGLKNNWLLLQKPKVVIQTRVFARPDEKGALNTPEDAANMVRALQAAEIPVWYWEIGNEPDLYSVNRGDPSWTPEKYCDTFRAQREAMLKVDPTIKFVGPSISGAGNRFFVEGFVKKCGDIVDVLSWHQYPTDGTATDEAALASVQGVSDDLEFYKNLWKDPVRNPLGHQRKIELGMTELGLSWRSPSYRHLADQVAALWATETILRLAEGGMTLINYFSLQGTQGHGLIGDDYTYRPTFYSFNLIKDFYGNSLKVTTSNPALWPHAVERDGKLQLLVMNTSTAPIAASTDLAGWKLSEAVGFTEKTVKDEEDLVQFPLNSTLDLPARSFVKLTYQKP</sequence>
<feature type="signal peptide" evidence="4">
    <location>
        <begin position="1"/>
        <end position="26"/>
    </location>
</feature>
<evidence type="ECO:0000256" key="4">
    <source>
        <dbReference type="SAM" id="SignalP"/>
    </source>
</evidence>
<feature type="chain" id="PRO_5021892557" description="Glycosyl hydrolases family 39 N-terminal catalytic domain-containing protein" evidence="4">
    <location>
        <begin position="27"/>
        <end position="427"/>
    </location>
</feature>
<keyword evidence="2" id="KW-0378">Hydrolase</keyword>
<dbReference type="InterPro" id="IPR049166">
    <property type="entry name" value="GH39_cat"/>
</dbReference>
<dbReference type="EMBL" id="BJXB01000025">
    <property type="protein sequence ID" value="GEM48888.1"/>
    <property type="molecule type" value="Genomic_DNA"/>
</dbReference>
<proteinExistence type="inferred from homology"/>
<accession>A0A511N8S8</accession>
<keyword evidence="7" id="KW-1185">Reference proteome</keyword>
<dbReference type="OrthoDB" id="9776971at2"/>
<organism evidence="6 7">
    <name type="scientific">Deinococcus cellulosilyticus (strain DSM 18568 / NBRC 106333 / KACC 11606 / 5516J-15)</name>
    <dbReference type="NCBI Taxonomy" id="1223518"/>
    <lineage>
        <taxon>Bacteria</taxon>
        <taxon>Thermotogati</taxon>
        <taxon>Deinococcota</taxon>
        <taxon>Deinococci</taxon>
        <taxon>Deinococcales</taxon>
        <taxon>Deinococcaceae</taxon>
        <taxon>Deinococcus</taxon>
    </lineage>
</organism>
<comment type="caution">
    <text evidence="6">The sequence shown here is derived from an EMBL/GenBank/DDBJ whole genome shotgun (WGS) entry which is preliminary data.</text>
</comment>
<reference evidence="6 7" key="1">
    <citation type="submission" date="2019-07" db="EMBL/GenBank/DDBJ databases">
        <title>Whole genome shotgun sequence of Deinococcus cellulosilyticus NBRC 106333.</title>
        <authorList>
            <person name="Hosoyama A."/>
            <person name="Uohara A."/>
            <person name="Ohji S."/>
            <person name="Ichikawa N."/>
        </authorList>
    </citation>
    <scope>NUCLEOTIDE SEQUENCE [LARGE SCALE GENOMIC DNA]</scope>
    <source>
        <strain evidence="6 7">NBRC 106333</strain>
    </source>
</reference>
<comment type="similarity">
    <text evidence="1">Belongs to the glycosyl hydrolase 39 family.</text>
</comment>
<dbReference type="Pfam" id="PF01229">
    <property type="entry name" value="Glyco_hydro_39"/>
    <property type="match status" value="1"/>
</dbReference>
<evidence type="ECO:0000259" key="5">
    <source>
        <dbReference type="Pfam" id="PF01229"/>
    </source>
</evidence>
<dbReference type="RefSeq" id="WP_146888416.1">
    <property type="nucleotide sequence ID" value="NZ_BJXB01000025.1"/>
</dbReference>
<dbReference type="Proteomes" id="UP000321306">
    <property type="component" value="Unassembled WGS sequence"/>
</dbReference>
<evidence type="ECO:0000256" key="1">
    <source>
        <dbReference type="ARBA" id="ARBA00008875"/>
    </source>
</evidence>
<evidence type="ECO:0000256" key="3">
    <source>
        <dbReference type="ARBA" id="ARBA00023295"/>
    </source>
</evidence>
<evidence type="ECO:0000256" key="2">
    <source>
        <dbReference type="ARBA" id="ARBA00022801"/>
    </source>
</evidence>
<dbReference type="InterPro" id="IPR017853">
    <property type="entry name" value="GH"/>
</dbReference>
<dbReference type="SUPFAM" id="SSF51445">
    <property type="entry name" value="(Trans)glycosidases"/>
    <property type="match status" value="1"/>
</dbReference>
<feature type="domain" description="Glycosyl hydrolases family 39 N-terminal catalytic" evidence="5">
    <location>
        <begin position="136"/>
        <end position="243"/>
    </location>
</feature>
<keyword evidence="3" id="KW-0326">Glycosidase</keyword>
<keyword evidence="4" id="KW-0732">Signal</keyword>